<protein>
    <submittedName>
        <fullName evidence="1">Uncharacterized protein</fullName>
    </submittedName>
</protein>
<sequence length="197" mass="21533">MTAPDTYYLDAAQAVVDNLQTFDLWFPKIGAAAVAAWAAHFEASGLSAEDLVAGVDHARAQHIKVAQARAEARSEPVEQFRPTPDMIVSHAHAARRDVLASLPKERVTEMEMANHILQEMGFTPQKAHRLSRDIALAVALKRPAQHNLTAAELEEFKGRVAAAKQAAISHVDRRREIASTIKLANLFGIESKQGRAS</sequence>
<dbReference type="AlphaFoldDB" id="A0A0H5PP25"/>
<accession>A0A0H5PP25</accession>
<name>A0A0H5PP25_NOCFR</name>
<keyword evidence="1" id="KW-0614">Plasmid</keyword>
<dbReference type="RefSeq" id="WP_060594917.1">
    <property type="nucleotide sequence ID" value="NZ_CP031418.1"/>
</dbReference>
<organism evidence="1 2">
    <name type="scientific">Nocardia farcinica</name>
    <dbReference type="NCBI Taxonomy" id="37329"/>
    <lineage>
        <taxon>Bacteria</taxon>
        <taxon>Bacillati</taxon>
        <taxon>Actinomycetota</taxon>
        <taxon>Actinomycetes</taxon>
        <taxon>Mycobacteriales</taxon>
        <taxon>Nocardiaceae</taxon>
        <taxon>Nocardia</taxon>
    </lineage>
</organism>
<evidence type="ECO:0000313" key="2">
    <source>
        <dbReference type="Proteomes" id="UP000057820"/>
    </source>
</evidence>
<reference evidence="2" key="1">
    <citation type="submission" date="2015-03" db="EMBL/GenBank/DDBJ databases">
        <authorList>
            <consortium name="Pathogen Informatics"/>
        </authorList>
    </citation>
    <scope>NUCLEOTIDE SEQUENCE [LARGE SCALE GENOMIC DNA]</scope>
    <source>
        <strain evidence="2">NCTC11134</strain>
        <plasmid evidence="2">2</plasmid>
    </source>
</reference>
<gene>
    <name evidence="1" type="ORF">ERS450000_05909</name>
</gene>
<dbReference type="EMBL" id="LN868939">
    <property type="protein sequence ID" value="CRY84196.1"/>
    <property type="molecule type" value="Genomic_DNA"/>
</dbReference>
<proteinExistence type="predicted"/>
<evidence type="ECO:0000313" key="1">
    <source>
        <dbReference type="EMBL" id="CRY84196.1"/>
    </source>
</evidence>
<dbReference type="Proteomes" id="UP000057820">
    <property type="component" value="Plasmid 2"/>
</dbReference>
<geneLocation type="plasmid" evidence="1">
    <name>2</name>
</geneLocation>
<dbReference type="KEGG" id="nfr:ERS450000_05909"/>